<evidence type="ECO:0000256" key="5">
    <source>
        <dbReference type="ARBA" id="ARBA00023049"/>
    </source>
</evidence>
<dbReference type="GO" id="GO:0008237">
    <property type="term" value="F:metallopeptidase activity"/>
    <property type="evidence" value="ECO:0007669"/>
    <property type="project" value="UniProtKB-KW"/>
</dbReference>
<dbReference type="InterPro" id="IPR050626">
    <property type="entry name" value="Peptidase_M16"/>
</dbReference>
<keyword evidence="2" id="KW-0645">Protease</keyword>
<evidence type="ECO:0000256" key="3">
    <source>
        <dbReference type="ARBA" id="ARBA00022801"/>
    </source>
</evidence>
<comment type="caution">
    <text evidence="7">The sequence shown here is derived from an EMBL/GenBank/DDBJ whole genome shotgun (WGS) entry which is preliminary data.</text>
</comment>
<dbReference type="PROSITE" id="PS51257">
    <property type="entry name" value="PROKAR_LIPOPROTEIN"/>
    <property type="match status" value="1"/>
</dbReference>
<dbReference type="PANTHER" id="PTHR43690:SF35">
    <property type="entry name" value="NON-CATALYTIC MEMBER OF PEPTIDASE SUBFAMILY M16B-RELATED"/>
    <property type="match status" value="1"/>
</dbReference>
<protein>
    <submittedName>
        <fullName evidence="7">Insulinase family protein</fullName>
    </submittedName>
</protein>
<name>A0AAW6FF27_9BACT</name>
<accession>A0AAW6FF27</accession>
<dbReference type="PANTHER" id="PTHR43690">
    <property type="entry name" value="NARDILYSIN"/>
    <property type="match status" value="1"/>
</dbReference>
<evidence type="ECO:0000313" key="8">
    <source>
        <dbReference type="Proteomes" id="UP001212263"/>
    </source>
</evidence>
<dbReference type="AlphaFoldDB" id="A0AAW6FF27"/>
<organism evidence="7 8">
    <name type="scientific">Odoribacter splanchnicus</name>
    <dbReference type="NCBI Taxonomy" id="28118"/>
    <lineage>
        <taxon>Bacteria</taxon>
        <taxon>Pseudomonadati</taxon>
        <taxon>Bacteroidota</taxon>
        <taxon>Bacteroidia</taxon>
        <taxon>Bacteroidales</taxon>
        <taxon>Odoribacteraceae</taxon>
        <taxon>Odoribacter</taxon>
    </lineage>
</organism>
<sequence length="114" mass="13321">MGIRAFLWIVCIYFLAIACKEEKEFSLPYEKYVLENGLEVVLHEDKSDPIVSVAIQYHVGSAKEKPGKTGFAHFFEHMLFQRSEHLGRNAFFRKNSGTGRNIQWKYCYGWNQLL</sequence>
<dbReference type="Pfam" id="PF00675">
    <property type="entry name" value="Peptidase_M16"/>
    <property type="match status" value="1"/>
</dbReference>
<dbReference type="InterPro" id="IPR011249">
    <property type="entry name" value="Metalloenz_LuxS/M16"/>
</dbReference>
<evidence type="ECO:0000256" key="4">
    <source>
        <dbReference type="ARBA" id="ARBA00022833"/>
    </source>
</evidence>
<evidence type="ECO:0000256" key="1">
    <source>
        <dbReference type="ARBA" id="ARBA00007261"/>
    </source>
</evidence>
<evidence type="ECO:0000259" key="6">
    <source>
        <dbReference type="Pfam" id="PF00675"/>
    </source>
</evidence>
<keyword evidence="3" id="KW-0378">Hydrolase</keyword>
<proteinExistence type="inferred from homology"/>
<evidence type="ECO:0000256" key="2">
    <source>
        <dbReference type="ARBA" id="ARBA00022670"/>
    </source>
</evidence>
<keyword evidence="4" id="KW-0862">Zinc</keyword>
<reference evidence="7" key="1">
    <citation type="submission" date="2023-01" db="EMBL/GenBank/DDBJ databases">
        <title>Human gut microbiome strain richness.</title>
        <authorList>
            <person name="Chen-Liaw A."/>
        </authorList>
    </citation>
    <scope>NUCLEOTIDE SEQUENCE</scope>
    <source>
        <strain evidence="7">RTP21484st1_B7_RTP21484_190118</strain>
    </source>
</reference>
<dbReference type="SUPFAM" id="SSF63411">
    <property type="entry name" value="LuxS/MPP-like metallohydrolase"/>
    <property type="match status" value="1"/>
</dbReference>
<keyword evidence="5" id="KW-0482">Metalloprotease</keyword>
<dbReference type="RefSeq" id="WP_272054574.1">
    <property type="nucleotide sequence ID" value="NZ_JAQMRB010000015.1"/>
</dbReference>
<dbReference type="InterPro" id="IPR011765">
    <property type="entry name" value="Pept_M16_N"/>
</dbReference>
<dbReference type="GO" id="GO:0046872">
    <property type="term" value="F:metal ion binding"/>
    <property type="evidence" value="ECO:0007669"/>
    <property type="project" value="InterPro"/>
</dbReference>
<comment type="similarity">
    <text evidence="1">Belongs to the peptidase M16 family.</text>
</comment>
<feature type="domain" description="Peptidase M16 N-terminal" evidence="6">
    <location>
        <begin position="40"/>
        <end position="96"/>
    </location>
</feature>
<evidence type="ECO:0000313" key="7">
    <source>
        <dbReference type="EMBL" id="MDB9221768.1"/>
    </source>
</evidence>
<dbReference type="GO" id="GO:0006508">
    <property type="term" value="P:proteolysis"/>
    <property type="evidence" value="ECO:0007669"/>
    <property type="project" value="UniProtKB-KW"/>
</dbReference>
<dbReference type="EMBL" id="JAQMRD010000002">
    <property type="protein sequence ID" value="MDB9221768.1"/>
    <property type="molecule type" value="Genomic_DNA"/>
</dbReference>
<dbReference type="Gene3D" id="3.30.830.10">
    <property type="entry name" value="Metalloenzyme, LuxS/M16 peptidase-like"/>
    <property type="match status" value="1"/>
</dbReference>
<dbReference type="Proteomes" id="UP001212263">
    <property type="component" value="Unassembled WGS sequence"/>
</dbReference>
<gene>
    <name evidence="7" type="ORF">PN645_01960</name>
</gene>